<proteinExistence type="predicted"/>
<dbReference type="EMBL" id="UINC01229493">
    <property type="protein sequence ID" value="SVE61227.1"/>
    <property type="molecule type" value="Genomic_DNA"/>
</dbReference>
<organism evidence="1">
    <name type="scientific">marine metagenome</name>
    <dbReference type="NCBI Taxonomy" id="408172"/>
    <lineage>
        <taxon>unclassified sequences</taxon>
        <taxon>metagenomes</taxon>
        <taxon>ecological metagenomes</taxon>
    </lineage>
</organism>
<evidence type="ECO:0000313" key="1">
    <source>
        <dbReference type="EMBL" id="SVE61227.1"/>
    </source>
</evidence>
<reference evidence="1" key="1">
    <citation type="submission" date="2018-05" db="EMBL/GenBank/DDBJ databases">
        <authorList>
            <person name="Lanie J.A."/>
            <person name="Ng W.-L."/>
            <person name="Kazmierczak K.M."/>
            <person name="Andrzejewski T.M."/>
            <person name="Davidsen T.M."/>
            <person name="Wayne K.J."/>
            <person name="Tettelin H."/>
            <person name="Glass J.I."/>
            <person name="Rusch D."/>
            <person name="Podicherti R."/>
            <person name="Tsui H.-C.T."/>
            <person name="Winkler M.E."/>
        </authorList>
    </citation>
    <scope>NUCLEOTIDE SEQUENCE</scope>
</reference>
<protein>
    <submittedName>
        <fullName evidence="1">Uncharacterized protein</fullName>
    </submittedName>
</protein>
<name>A0A383EWH4_9ZZZZ</name>
<gene>
    <name evidence="1" type="ORF">METZ01_LOCUS514081</name>
</gene>
<dbReference type="AlphaFoldDB" id="A0A383EWH4"/>
<sequence>MKQVFWGSFSRKEGLCPSLPSASSPAKPKRQRQQYEALLKGSMDDGDWVLSTTIFLTIFAS</sequence>
<accession>A0A383EWH4</accession>